<proteinExistence type="predicted"/>
<name>X1GJX6_9ZZZZ</name>
<evidence type="ECO:0000313" key="1">
    <source>
        <dbReference type="EMBL" id="GAH41924.1"/>
    </source>
</evidence>
<gene>
    <name evidence="1" type="ORF">S03H2_23026</name>
</gene>
<sequence length="87" mass="9771">EEIEVATPQTISRFTRSYNGVVYGYEPDSWDSFVPRLMAMNDEKHIEGLEFCGGFGKRCHGYSSALKDGETAALLTLQDLHKKGELK</sequence>
<dbReference type="AlphaFoldDB" id="X1GJX6"/>
<accession>X1GJX6</accession>
<evidence type="ECO:0008006" key="2">
    <source>
        <dbReference type="Google" id="ProtNLM"/>
    </source>
</evidence>
<organism evidence="1">
    <name type="scientific">marine sediment metagenome</name>
    <dbReference type="NCBI Taxonomy" id="412755"/>
    <lineage>
        <taxon>unclassified sequences</taxon>
        <taxon>metagenomes</taxon>
        <taxon>ecological metagenomes</taxon>
    </lineage>
</organism>
<protein>
    <recommendedName>
        <fullName evidence="2">Amine oxidase domain-containing protein</fullName>
    </recommendedName>
</protein>
<dbReference type="EMBL" id="BARU01012499">
    <property type="protein sequence ID" value="GAH41924.1"/>
    <property type="molecule type" value="Genomic_DNA"/>
</dbReference>
<feature type="non-terminal residue" evidence="1">
    <location>
        <position position="1"/>
    </location>
</feature>
<reference evidence="1" key="1">
    <citation type="journal article" date="2014" name="Front. Microbiol.">
        <title>High frequency of phylogenetically diverse reductive dehalogenase-homologous genes in deep subseafloor sedimentary metagenomes.</title>
        <authorList>
            <person name="Kawai M."/>
            <person name="Futagami T."/>
            <person name="Toyoda A."/>
            <person name="Takaki Y."/>
            <person name="Nishi S."/>
            <person name="Hori S."/>
            <person name="Arai W."/>
            <person name="Tsubouchi T."/>
            <person name="Morono Y."/>
            <person name="Uchiyama I."/>
            <person name="Ito T."/>
            <person name="Fujiyama A."/>
            <person name="Inagaki F."/>
            <person name="Takami H."/>
        </authorList>
    </citation>
    <scope>NUCLEOTIDE SEQUENCE</scope>
    <source>
        <strain evidence="1">Expedition CK06-06</strain>
    </source>
</reference>
<comment type="caution">
    <text evidence="1">The sequence shown here is derived from an EMBL/GenBank/DDBJ whole genome shotgun (WGS) entry which is preliminary data.</text>
</comment>